<comment type="caution">
    <text evidence="11">The sequence shown here is derived from an EMBL/GenBank/DDBJ whole genome shotgun (WGS) entry which is preliminary data.</text>
</comment>
<keyword evidence="9" id="KW-0812">Transmembrane</keyword>
<evidence type="ECO:0000313" key="12">
    <source>
        <dbReference type="Proteomes" id="UP000593567"/>
    </source>
</evidence>
<dbReference type="InterPro" id="IPR037519">
    <property type="entry name" value="LITAF_fam"/>
</dbReference>
<comment type="subcellular location">
    <subcellularLocation>
        <location evidence="2">Endosome membrane</location>
        <topology evidence="2">Peripheral membrane protein</topology>
    </subcellularLocation>
    <subcellularLocation>
        <location evidence="1">Late endosome membrane</location>
    </subcellularLocation>
    <subcellularLocation>
        <location evidence="3">Lysosome membrane</location>
        <topology evidence="3">Peripheral membrane protein</topology>
        <orientation evidence="3">Cytoplasmic side</orientation>
    </subcellularLocation>
</comment>
<keyword evidence="9" id="KW-1133">Transmembrane helix</keyword>
<evidence type="ECO:0000256" key="2">
    <source>
        <dbReference type="ARBA" id="ARBA00004481"/>
    </source>
</evidence>
<evidence type="ECO:0000256" key="3">
    <source>
        <dbReference type="ARBA" id="ARBA00004630"/>
    </source>
</evidence>
<dbReference type="AlphaFoldDB" id="A0A7J7IY41"/>
<dbReference type="GO" id="GO:0008270">
    <property type="term" value="F:zinc ion binding"/>
    <property type="evidence" value="ECO:0007669"/>
    <property type="project" value="TreeGrafter"/>
</dbReference>
<dbReference type="PANTHER" id="PTHR23292:SF6">
    <property type="entry name" value="FI16602P1-RELATED"/>
    <property type="match status" value="1"/>
</dbReference>
<evidence type="ECO:0000256" key="8">
    <source>
        <dbReference type="SAM" id="MobiDB-lite"/>
    </source>
</evidence>
<evidence type="ECO:0000256" key="7">
    <source>
        <dbReference type="ARBA" id="ARBA00023136"/>
    </source>
</evidence>
<evidence type="ECO:0000313" key="11">
    <source>
        <dbReference type="EMBL" id="KAF6018842.1"/>
    </source>
</evidence>
<evidence type="ECO:0000256" key="6">
    <source>
        <dbReference type="ARBA" id="ARBA00022833"/>
    </source>
</evidence>
<feature type="region of interest" description="Disordered" evidence="8">
    <location>
        <begin position="1"/>
        <end position="87"/>
    </location>
</feature>
<keyword evidence="6" id="KW-0862">Zinc</keyword>
<dbReference type="Proteomes" id="UP000593567">
    <property type="component" value="Unassembled WGS sequence"/>
</dbReference>
<dbReference type="GO" id="GO:0031902">
    <property type="term" value="C:late endosome membrane"/>
    <property type="evidence" value="ECO:0007669"/>
    <property type="project" value="UniProtKB-SubCell"/>
</dbReference>
<feature type="compositionally biased region" description="Low complexity" evidence="8">
    <location>
        <begin position="73"/>
        <end position="87"/>
    </location>
</feature>
<keyword evidence="5" id="KW-0479">Metal-binding</keyword>
<sequence>MSMSQASGSTVHPPPQQYSQPQPAPQYGQPPPQYGQPQPQYGQPPPQHGQPQYGQPPPQHGQPQYGQPPPQYGQPQPQHGQPVGVSTTVVVGGPSLVQGAVLRENPTSTTCPTCSAQIVTTISRKVGSFAFAACVVLCFLGLGLCSWIVFLVPACLDVEHYCPNCKALVGTHRKL</sequence>
<dbReference type="OrthoDB" id="5599753at2759"/>
<dbReference type="EMBL" id="VXIV02003272">
    <property type="protein sequence ID" value="KAF6018842.1"/>
    <property type="molecule type" value="Genomic_DNA"/>
</dbReference>
<name>A0A7J7IY41_BUGNE</name>
<feature type="compositionally biased region" description="Pro residues" evidence="8">
    <location>
        <begin position="42"/>
        <end position="72"/>
    </location>
</feature>
<accession>A0A7J7IY41</accession>
<dbReference type="SMART" id="SM00714">
    <property type="entry name" value="LITAF"/>
    <property type="match status" value="1"/>
</dbReference>
<dbReference type="PROSITE" id="PS51837">
    <property type="entry name" value="LITAF"/>
    <property type="match status" value="1"/>
</dbReference>
<dbReference type="PANTHER" id="PTHR23292">
    <property type="entry name" value="LIPOPOLYSACCHARIDE-INDUCED TUMOR NECROSIS FACTOR-ALPHA FACTOR"/>
    <property type="match status" value="1"/>
</dbReference>
<dbReference type="Pfam" id="PF10601">
    <property type="entry name" value="zf-LITAF-like"/>
    <property type="match status" value="1"/>
</dbReference>
<feature type="compositionally biased region" description="Pro residues" evidence="8">
    <location>
        <begin position="12"/>
        <end position="34"/>
    </location>
</feature>
<feature type="domain" description="LITAF" evidence="10">
    <location>
        <begin position="91"/>
        <end position="174"/>
    </location>
</feature>
<evidence type="ECO:0000256" key="4">
    <source>
        <dbReference type="ARBA" id="ARBA00005975"/>
    </source>
</evidence>
<evidence type="ECO:0000256" key="5">
    <source>
        <dbReference type="ARBA" id="ARBA00022723"/>
    </source>
</evidence>
<evidence type="ECO:0000259" key="10">
    <source>
        <dbReference type="PROSITE" id="PS51837"/>
    </source>
</evidence>
<proteinExistence type="inferred from homology"/>
<dbReference type="GO" id="GO:0005765">
    <property type="term" value="C:lysosomal membrane"/>
    <property type="evidence" value="ECO:0007669"/>
    <property type="project" value="UniProtKB-SubCell"/>
</dbReference>
<evidence type="ECO:0000256" key="1">
    <source>
        <dbReference type="ARBA" id="ARBA00004414"/>
    </source>
</evidence>
<keyword evidence="12" id="KW-1185">Reference proteome</keyword>
<organism evidence="11 12">
    <name type="scientific">Bugula neritina</name>
    <name type="common">Brown bryozoan</name>
    <name type="synonym">Sertularia neritina</name>
    <dbReference type="NCBI Taxonomy" id="10212"/>
    <lineage>
        <taxon>Eukaryota</taxon>
        <taxon>Metazoa</taxon>
        <taxon>Spiralia</taxon>
        <taxon>Lophotrochozoa</taxon>
        <taxon>Bryozoa</taxon>
        <taxon>Gymnolaemata</taxon>
        <taxon>Cheilostomatida</taxon>
        <taxon>Flustrina</taxon>
        <taxon>Buguloidea</taxon>
        <taxon>Bugulidae</taxon>
        <taxon>Bugula</taxon>
    </lineage>
</organism>
<evidence type="ECO:0000256" key="9">
    <source>
        <dbReference type="SAM" id="Phobius"/>
    </source>
</evidence>
<reference evidence="11" key="1">
    <citation type="submission" date="2020-06" db="EMBL/GenBank/DDBJ databases">
        <title>Draft genome of Bugula neritina, a colonial animal packing powerful symbionts and potential medicines.</title>
        <authorList>
            <person name="Rayko M."/>
        </authorList>
    </citation>
    <scope>NUCLEOTIDE SEQUENCE [LARGE SCALE GENOMIC DNA]</scope>
    <source>
        <strain evidence="11">Kwan_BN1</strain>
    </source>
</reference>
<protein>
    <submittedName>
        <fullName evidence="11">LITAF</fullName>
    </submittedName>
</protein>
<feature type="compositionally biased region" description="Polar residues" evidence="8">
    <location>
        <begin position="1"/>
        <end position="10"/>
    </location>
</feature>
<dbReference type="InterPro" id="IPR006629">
    <property type="entry name" value="LITAF"/>
</dbReference>
<gene>
    <name evidence="11" type="ORF">EB796_022848</name>
</gene>
<comment type="similarity">
    <text evidence="4">Belongs to the CDIP1/LITAF family.</text>
</comment>
<keyword evidence="7 9" id="KW-0472">Membrane</keyword>
<feature type="transmembrane region" description="Helical" evidence="9">
    <location>
        <begin position="129"/>
        <end position="152"/>
    </location>
</feature>